<dbReference type="InterPro" id="IPR010978">
    <property type="entry name" value="tRNA-bd_arm"/>
</dbReference>
<dbReference type="InterPro" id="IPR045864">
    <property type="entry name" value="aa-tRNA-synth_II/BPL/LPL"/>
</dbReference>
<comment type="subcellular location">
    <subcellularLocation>
        <location evidence="1 13">Cytoplasm</location>
    </subcellularLocation>
</comment>
<evidence type="ECO:0000313" key="15">
    <source>
        <dbReference type="EMBL" id="CAA9520826.1"/>
    </source>
</evidence>
<evidence type="ECO:0000256" key="4">
    <source>
        <dbReference type="ARBA" id="ARBA00022490"/>
    </source>
</evidence>
<dbReference type="InterPro" id="IPR002319">
    <property type="entry name" value="Phenylalanyl-tRNA_Synthase"/>
</dbReference>
<dbReference type="InterPro" id="IPR022911">
    <property type="entry name" value="Phe_tRNA_ligase_alpha1_bac"/>
</dbReference>
<dbReference type="EMBL" id="CADCVU010000212">
    <property type="protein sequence ID" value="CAA9520826.1"/>
    <property type="molecule type" value="Genomic_DNA"/>
</dbReference>
<evidence type="ECO:0000256" key="6">
    <source>
        <dbReference type="ARBA" id="ARBA00022723"/>
    </source>
</evidence>
<evidence type="ECO:0000256" key="3">
    <source>
        <dbReference type="ARBA" id="ARBA00011209"/>
    </source>
</evidence>
<keyword evidence="6 13" id="KW-0479">Metal-binding</keyword>
<keyword evidence="5 13" id="KW-0436">Ligase</keyword>
<dbReference type="InterPro" id="IPR006195">
    <property type="entry name" value="aa-tRNA-synth_II"/>
</dbReference>
<keyword evidence="11 13" id="KW-0030">Aminoacyl-tRNA synthetase</keyword>
<dbReference type="PANTHER" id="PTHR11538:SF41">
    <property type="entry name" value="PHENYLALANINE--TRNA LIGASE, MITOCHONDRIAL"/>
    <property type="match status" value="1"/>
</dbReference>
<keyword evidence="8 13" id="KW-0067">ATP-binding</keyword>
<dbReference type="GO" id="GO:0005737">
    <property type="term" value="C:cytoplasm"/>
    <property type="evidence" value="ECO:0007669"/>
    <property type="project" value="UniProtKB-SubCell"/>
</dbReference>
<evidence type="ECO:0000256" key="8">
    <source>
        <dbReference type="ARBA" id="ARBA00022840"/>
    </source>
</evidence>
<evidence type="ECO:0000256" key="7">
    <source>
        <dbReference type="ARBA" id="ARBA00022741"/>
    </source>
</evidence>
<dbReference type="SUPFAM" id="SSF46589">
    <property type="entry name" value="tRNA-binding arm"/>
    <property type="match status" value="1"/>
</dbReference>
<keyword evidence="7 13" id="KW-0547">Nucleotide-binding</keyword>
<dbReference type="EC" id="6.1.1.20" evidence="13"/>
<dbReference type="Pfam" id="PF01409">
    <property type="entry name" value="tRNA-synt_2d"/>
    <property type="match status" value="1"/>
</dbReference>
<reference evidence="15" key="1">
    <citation type="submission" date="2020-02" db="EMBL/GenBank/DDBJ databases">
        <authorList>
            <person name="Meier V. D."/>
        </authorList>
    </citation>
    <scope>NUCLEOTIDE SEQUENCE</scope>
    <source>
        <strain evidence="15">AVDCRST_MAG45</strain>
    </source>
</reference>
<dbReference type="GO" id="GO:0000287">
    <property type="term" value="F:magnesium ion binding"/>
    <property type="evidence" value="ECO:0007669"/>
    <property type="project" value="UniProtKB-UniRule"/>
</dbReference>
<organism evidence="15">
    <name type="scientific">uncultured Solirubrobacterales bacterium</name>
    <dbReference type="NCBI Taxonomy" id="768556"/>
    <lineage>
        <taxon>Bacteria</taxon>
        <taxon>Bacillati</taxon>
        <taxon>Actinomycetota</taxon>
        <taxon>Thermoleophilia</taxon>
        <taxon>Solirubrobacterales</taxon>
        <taxon>environmental samples</taxon>
    </lineage>
</organism>
<protein>
    <recommendedName>
        <fullName evidence="13">Phenylalanine--tRNA ligase alpha subunit</fullName>
        <ecNumber evidence="13">6.1.1.20</ecNumber>
    </recommendedName>
    <alternativeName>
        <fullName evidence="13">Phenylalanyl-tRNA synthetase alpha subunit</fullName>
        <shortName evidence="13">PheRS</shortName>
    </alternativeName>
</protein>
<accession>A0A6J4TDU6</accession>
<feature type="domain" description="Aminoacyl-transfer RNA synthetases class-II family profile" evidence="14">
    <location>
        <begin position="113"/>
        <end position="353"/>
    </location>
</feature>
<dbReference type="InterPro" id="IPR004529">
    <property type="entry name" value="Phe-tRNA-synth_IIc_asu"/>
</dbReference>
<dbReference type="SUPFAM" id="SSF55681">
    <property type="entry name" value="Class II aaRS and biotin synthetases"/>
    <property type="match status" value="1"/>
</dbReference>
<keyword evidence="9 13" id="KW-0460">Magnesium</keyword>
<comment type="cofactor">
    <cofactor evidence="13">
        <name>Mg(2+)</name>
        <dbReference type="ChEBI" id="CHEBI:18420"/>
    </cofactor>
    <text evidence="13">Binds 2 magnesium ions per tetramer.</text>
</comment>
<dbReference type="HAMAP" id="MF_00281">
    <property type="entry name" value="Phe_tRNA_synth_alpha1"/>
    <property type="match status" value="1"/>
</dbReference>
<evidence type="ECO:0000256" key="11">
    <source>
        <dbReference type="ARBA" id="ARBA00023146"/>
    </source>
</evidence>
<dbReference type="CDD" id="cd00496">
    <property type="entry name" value="PheRS_alpha_core"/>
    <property type="match status" value="1"/>
</dbReference>
<comment type="similarity">
    <text evidence="2 13">Belongs to the class-II aminoacyl-tRNA synthetase family. Phe-tRNA synthetase alpha subunit type 1 subfamily.</text>
</comment>
<keyword evidence="10 13" id="KW-0648">Protein biosynthesis</keyword>
<evidence type="ECO:0000256" key="9">
    <source>
        <dbReference type="ARBA" id="ARBA00022842"/>
    </source>
</evidence>
<evidence type="ECO:0000259" key="14">
    <source>
        <dbReference type="PROSITE" id="PS50862"/>
    </source>
</evidence>
<evidence type="ECO:0000256" key="13">
    <source>
        <dbReference type="HAMAP-Rule" id="MF_00281"/>
    </source>
</evidence>
<dbReference type="PROSITE" id="PS50862">
    <property type="entry name" value="AA_TRNA_LIGASE_II"/>
    <property type="match status" value="1"/>
</dbReference>
<dbReference type="PANTHER" id="PTHR11538">
    <property type="entry name" value="PHENYLALANYL-TRNA SYNTHETASE"/>
    <property type="match status" value="1"/>
</dbReference>
<dbReference type="Pfam" id="PF02912">
    <property type="entry name" value="Phe_tRNA-synt_N"/>
    <property type="match status" value="1"/>
</dbReference>
<dbReference type="GO" id="GO:0000049">
    <property type="term" value="F:tRNA binding"/>
    <property type="evidence" value="ECO:0007669"/>
    <property type="project" value="InterPro"/>
</dbReference>
<sequence>MAEPAAKRRLEELSAEAEAALGAARSSAELEELRVRYLGRRSELTATLRSIRELPAPERGPVGQAANSVRVRLEELIAERGAALEATELDRRLEQDRLDVTLPGDPPLPAGHLHLVTQIRRELEDVFVGLGFEVLEGPEVEYEYYNFTALNHPPSHPARLPGDTFYLSDDVLLRTHTSPMQIRAMESRPPPIYVVVPGRVYRPDTPDATHVPMFHQLEGLAIDEGVTLADLKGTLREFARAMFGPGQEVRLRPGYFPFTEPSVEVDVSCFACHGTGAVGSERCPTCKGEAWIEILGAGMVDPNVLGYVAESGYDPERVQGFAFGMGIERIAMLRYGVPDLRMLWENDVRLLEQFGA</sequence>
<evidence type="ECO:0000256" key="2">
    <source>
        <dbReference type="ARBA" id="ARBA00010207"/>
    </source>
</evidence>
<proteinExistence type="inferred from homology"/>
<dbReference type="Gene3D" id="3.30.930.10">
    <property type="entry name" value="Bira Bifunctional Protein, Domain 2"/>
    <property type="match status" value="1"/>
</dbReference>
<keyword evidence="4 13" id="KW-0963">Cytoplasm</keyword>
<evidence type="ECO:0000256" key="10">
    <source>
        <dbReference type="ARBA" id="ARBA00022917"/>
    </source>
</evidence>
<name>A0A6J4TDU6_9ACTN</name>
<dbReference type="GO" id="GO:0004826">
    <property type="term" value="F:phenylalanine-tRNA ligase activity"/>
    <property type="evidence" value="ECO:0007669"/>
    <property type="project" value="UniProtKB-UniRule"/>
</dbReference>
<dbReference type="InterPro" id="IPR004188">
    <property type="entry name" value="Phe-tRNA_ligase_II_N"/>
</dbReference>
<dbReference type="AlphaFoldDB" id="A0A6J4TDU6"/>
<dbReference type="GO" id="GO:0005524">
    <property type="term" value="F:ATP binding"/>
    <property type="evidence" value="ECO:0007669"/>
    <property type="project" value="UniProtKB-UniRule"/>
</dbReference>
<feature type="binding site" evidence="13">
    <location>
        <position position="260"/>
    </location>
    <ligand>
        <name>Mg(2+)</name>
        <dbReference type="ChEBI" id="CHEBI:18420"/>
        <note>shared with beta subunit</note>
    </ligand>
</feature>
<comment type="subunit">
    <text evidence="3 13">Tetramer of two alpha and two beta subunits.</text>
</comment>
<evidence type="ECO:0000256" key="12">
    <source>
        <dbReference type="ARBA" id="ARBA00049255"/>
    </source>
</evidence>
<comment type="catalytic activity">
    <reaction evidence="12 13">
        <text>tRNA(Phe) + L-phenylalanine + ATP = L-phenylalanyl-tRNA(Phe) + AMP + diphosphate + H(+)</text>
        <dbReference type="Rhea" id="RHEA:19413"/>
        <dbReference type="Rhea" id="RHEA-COMP:9668"/>
        <dbReference type="Rhea" id="RHEA-COMP:9699"/>
        <dbReference type="ChEBI" id="CHEBI:15378"/>
        <dbReference type="ChEBI" id="CHEBI:30616"/>
        <dbReference type="ChEBI" id="CHEBI:33019"/>
        <dbReference type="ChEBI" id="CHEBI:58095"/>
        <dbReference type="ChEBI" id="CHEBI:78442"/>
        <dbReference type="ChEBI" id="CHEBI:78531"/>
        <dbReference type="ChEBI" id="CHEBI:456215"/>
        <dbReference type="EC" id="6.1.1.20"/>
    </reaction>
</comment>
<evidence type="ECO:0000256" key="1">
    <source>
        <dbReference type="ARBA" id="ARBA00004496"/>
    </source>
</evidence>
<evidence type="ECO:0000256" key="5">
    <source>
        <dbReference type="ARBA" id="ARBA00022598"/>
    </source>
</evidence>
<dbReference type="NCBIfam" id="TIGR00468">
    <property type="entry name" value="pheS"/>
    <property type="match status" value="1"/>
</dbReference>
<gene>
    <name evidence="13" type="primary">pheS</name>
    <name evidence="15" type="ORF">AVDCRST_MAG45-2488</name>
</gene>
<dbReference type="GO" id="GO:0006432">
    <property type="term" value="P:phenylalanyl-tRNA aminoacylation"/>
    <property type="evidence" value="ECO:0007669"/>
    <property type="project" value="UniProtKB-UniRule"/>
</dbReference>